<evidence type="ECO:0000313" key="4">
    <source>
        <dbReference type="Proteomes" id="UP001164472"/>
    </source>
</evidence>
<name>A0A9E8KPZ8_9ALTE</name>
<evidence type="ECO:0000256" key="1">
    <source>
        <dbReference type="SAM" id="MobiDB-lite"/>
    </source>
</evidence>
<dbReference type="Proteomes" id="UP001164472">
    <property type="component" value="Chromosome"/>
</dbReference>
<proteinExistence type="predicted"/>
<feature type="chain" id="PRO_5039031454" description="DUF4907 domain-containing protein" evidence="2">
    <location>
        <begin position="28"/>
        <end position="147"/>
    </location>
</feature>
<keyword evidence="4" id="KW-1185">Reference proteome</keyword>
<protein>
    <recommendedName>
        <fullName evidence="5">DUF4907 domain-containing protein</fullName>
    </recommendedName>
</protein>
<feature type="compositionally biased region" description="Low complexity" evidence="1">
    <location>
        <begin position="45"/>
        <end position="55"/>
    </location>
</feature>
<dbReference type="AlphaFoldDB" id="A0A9E8KPZ8"/>
<reference evidence="3" key="1">
    <citation type="submission" date="2022-07" db="EMBL/GenBank/DDBJ databases">
        <title>Alkalimarinus sp. nov., isolated from gut of a Alitta virens.</title>
        <authorList>
            <person name="Yang A.I."/>
            <person name="Shin N.-R."/>
        </authorList>
    </citation>
    <scope>NUCLEOTIDE SEQUENCE</scope>
    <source>
        <strain evidence="3">FA028</strain>
    </source>
</reference>
<evidence type="ECO:0000256" key="2">
    <source>
        <dbReference type="SAM" id="SignalP"/>
    </source>
</evidence>
<sequence>MSAAKHLKFSPALLCFLLLLLSGCSIKPVQIDATTIEDSSQPEPSTTDTQKSSQSDAKKENQQHTPDESNSQPLCVYETIKGIAEVTEIARDTVTFKFYPGDQYFNIPKNNIPYANIRLEQEIKAIARSPLSGPCESDEFELLTTIE</sequence>
<dbReference type="PROSITE" id="PS51257">
    <property type="entry name" value="PROKAR_LIPOPROTEIN"/>
    <property type="match status" value="1"/>
</dbReference>
<organism evidence="3 4">
    <name type="scientific">Alkalimarinus sediminis</name>
    <dbReference type="NCBI Taxonomy" id="1632866"/>
    <lineage>
        <taxon>Bacteria</taxon>
        <taxon>Pseudomonadati</taxon>
        <taxon>Pseudomonadota</taxon>
        <taxon>Gammaproteobacteria</taxon>
        <taxon>Alteromonadales</taxon>
        <taxon>Alteromonadaceae</taxon>
        <taxon>Alkalimarinus</taxon>
    </lineage>
</organism>
<gene>
    <name evidence="3" type="ORF">NNL22_16970</name>
</gene>
<feature type="region of interest" description="Disordered" evidence="1">
    <location>
        <begin position="35"/>
        <end position="73"/>
    </location>
</feature>
<evidence type="ECO:0008006" key="5">
    <source>
        <dbReference type="Google" id="ProtNLM"/>
    </source>
</evidence>
<feature type="compositionally biased region" description="Polar residues" evidence="1">
    <location>
        <begin position="35"/>
        <end position="44"/>
    </location>
</feature>
<feature type="compositionally biased region" description="Basic and acidic residues" evidence="1">
    <location>
        <begin position="56"/>
        <end position="67"/>
    </location>
</feature>
<dbReference type="EMBL" id="CP101527">
    <property type="protein sequence ID" value="UZW74690.1"/>
    <property type="molecule type" value="Genomic_DNA"/>
</dbReference>
<evidence type="ECO:0000313" key="3">
    <source>
        <dbReference type="EMBL" id="UZW74690.1"/>
    </source>
</evidence>
<keyword evidence="2" id="KW-0732">Signal</keyword>
<feature type="signal peptide" evidence="2">
    <location>
        <begin position="1"/>
        <end position="27"/>
    </location>
</feature>
<dbReference type="RefSeq" id="WP_251810117.1">
    <property type="nucleotide sequence ID" value="NZ_CP101527.1"/>
</dbReference>
<dbReference type="KEGG" id="asem:NNL22_16970"/>
<accession>A0A9E8KPZ8</accession>